<dbReference type="PROSITE" id="PS51257">
    <property type="entry name" value="PROKAR_LIPOPROTEIN"/>
    <property type="match status" value="1"/>
</dbReference>
<evidence type="ECO:0000313" key="2">
    <source>
        <dbReference type="EMBL" id="GAA2850434.1"/>
    </source>
</evidence>
<protein>
    <submittedName>
        <fullName evidence="2">Lipoprotein</fullName>
    </submittedName>
</protein>
<dbReference type="InterPro" id="IPR005297">
    <property type="entry name" value="Lipoprotein_repeat"/>
</dbReference>
<dbReference type="Pfam" id="PF03640">
    <property type="entry name" value="Lipoprotein_15"/>
    <property type="match status" value="2"/>
</dbReference>
<accession>A0ABN3VRA8</accession>
<evidence type="ECO:0000256" key="1">
    <source>
        <dbReference type="SAM" id="SignalP"/>
    </source>
</evidence>
<organism evidence="2 3">
    <name type="scientific">Streptosporangium fragile</name>
    <dbReference type="NCBI Taxonomy" id="46186"/>
    <lineage>
        <taxon>Bacteria</taxon>
        <taxon>Bacillati</taxon>
        <taxon>Actinomycetota</taxon>
        <taxon>Actinomycetes</taxon>
        <taxon>Streptosporangiales</taxon>
        <taxon>Streptosporangiaceae</taxon>
        <taxon>Streptosporangium</taxon>
    </lineage>
</organism>
<feature type="chain" id="PRO_5045822811" evidence="1">
    <location>
        <begin position="23"/>
        <end position="172"/>
    </location>
</feature>
<evidence type="ECO:0000313" key="3">
    <source>
        <dbReference type="Proteomes" id="UP001500831"/>
    </source>
</evidence>
<gene>
    <name evidence="2" type="ORF">GCM10010517_07890</name>
</gene>
<dbReference type="RefSeq" id="WP_344967917.1">
    <property type="nucleotide sequence ID" value="NZ_BAAAVI010000004.1"/>
</dbReference>
<dbReference type="PANTHER" id="PTHR39335">
    <property type="entry name" value="BLL4220 PROTEIN"/>
    <property type="match status" value="1"/>
</dbReference>
<reference evidence="2 3" key="1">
    <citation type="journal article" date="2019" name="Int. J. Syst. Evol. Microbiol.">
        <title>The Global Catalogue of Microorganisms (GCM) 10K type strain sequencing project: providing services to taxonomists for standard genome sequencing and annotation.</title>
        <authorList>
            <consortium name="The Broad Institute Genomics Platform"/>
            <consortium name="The Broad Institute Genome Sequencing Center for Infectious Disease"/>
            <person name="Wu L."/>
            <person name="Ma J."/>
        </authorList>
    </citation>
    <scope>NUCLEOTIDE SEQUENCE [LARGE SCALE GENOMIC DNA]</scope>
    <source>
        <strain evidence="2 3">JCM 6242</strain>
    </source>
</reference>
<name>A0ABN3VRA8_9ACTN</name>
<keyword evidence="1" id="KW-0732">Signal</keyword>
<keyword evidence="3" id="KW-1185">Reference proteome</keyword>
<dbReference type="Proteomes" id="UP001500831">
    <property type="component" value="Unassembled WGS sequence"/>
</dbReference>
<dbReference type="PANTHER" id="PTHR39335:SF1">
    <property type="entry name" value="BLL4220 PROTEIN"/>
    <property type="match status" value="1"/>
</dbReference>
<sequence length="172" mass="17644">MRKSLHAGVLALGLLAAGCGGAEEGGTAGSITADQVKASPTSYESPAASPTAGAAKVDLGETKIGKVLVGADGRTLYLFEKDKDGKSACSGDCATAWPPYVTDGKPEAGEGVKEGLLGTTEREDGTKQATYNRHPLYYYAKDTKAGDVLGHDIEGFGAEWYAVNADGKKAKG</sequence>
<dbReference type="EMBL" id="BAAAVI010000004">
    <property type="protein sequence ID" value="GAA2850434.1"/>
    <property type="molecule type" value="Genomic_DNA"/>
</dbReference>
<feature type="signal peptide" evidence="1">
    <location>
        <begin position="1"/>
        <end position="22"/>
    </location>
</feature>
<comment type="caution">
    <text evidence="2">The sequence shown here is derived from an EMBL/GenBank/DDBJ whole genome shotgun (WGS) entry which is preliminary data.</text>
</comment>
<keyword evidence="2" id="KW-0449">Lipoprotein</keyword>
<proteinExistence type="predicted"/>